<dbReference type="Proteomes" id="UP000694388">
    <property type="component" value="Unplaced"/>
</dbReference>
<accession>A0A8C4Q339</accession>
<keyword evidence="3" id="KW-1185">Reference proteome</keyword>
<dbReference type="InterPro" id="IPR006652">
    <property type="entry name" value="Kelch_1"/>
</dbReference>
<reference evidence="2" key="2">
    <citation type="submission" date="2025-09" db="UniProtKB">
        <authorList>
            <consortium name="Ensembl"/>
        </authorList>
    </citation>
    <scope>IDENTIFICATION</scope>
</reference>
<dbReference type="InterPro" id="IPR052392">
    <property type="entry name" value="Kelch-BTB_domain-containing"/>
</dbReference>
<evidence type="ECO:0000313" key="3">
    <source>
        <dbReference type="Proteomes" id="UP000694388"/>
    </source>
</evidence>
<dbReference type="InterPro" id="IPR015915">
    <property type="entry name" value="Kelch-typ_b-propeller"/>
</dbReference>
<dbReference type="SMART" id="SM00612">
    <property type="entry name" value="Kelch"/>
    <property type="match status" value="2"/>
</dbReference>
<evidence type="ECO:0000313" key="2">
    <source>
        <dbReference type="Ensembl" id="ENSEBUP00000009289.1"/>
    </source>
</evidence>
<name>A0A8C4Q339_EPTBU</name>
<dbReference type="SUPFAM" id="SSF117281">
    <property type="entry name" value="Kelch motif"/>
    <property type="match status" value="1"/>
</dbReference>
<organism evidence="2 3">
    <name type="scientific">Eptatretus burgeri</name>
    <name type="common">Inshore hagfish</name>
    <dbReference type="NCBI Taxonomy" id="7764"/>
    <lineage>
        <taxon>Eukaryota</taxon>
        <taxon>Metazoa</taxon>
        <taxon>Chordata</taxon>
        <taxon>Craniata</taxon>
        <taxon>Vertebrata</taxon>
        <taxon>Cyclostomata</taxon>
        <taxon>Myxini</taxon>
        <taxon>Myxiniformes</taxon>
        <taxon>Myxinidae</taxon>
        <taxon>Eptatretinae</taxon>
        <taxon>Eptatretus</taxon>
    </lineage>
</organism>
<proteinExistence type="predicted"/>
<sequence>MHEEVVPAPSMLQARTMHASVAAGRELFVIGGKTCGPRECGSLLAVEALDPVKGVWTTKSQLPRGIYYPEVAACRDVIYVLGSRVETSDLFNPSLDCFLSYSVFADQWTELVAEFGHFFHATLVKAVAVHSTLYICDLSTYKVYSFWPEKGSGLWKGEGSFECVGFNAGAVSVGESIFMLGGDYSPEEVTDEVQVYHRSSSKWEEVSPMPHPLTEFHCGLVQFPRHRDPWKSL</sequence>
<evidence type="ECO:0000256" key="1">
    <source>
        <dbReference type="ARBA" id="ARBA00022441"/>
    </source>
</evidence>
<keyword evidence="1" id="KW-0880">Kelch repeat</keyword>
<dbReference type="GeneTree" id="ENSGT00940000158415"/>
<dbReference type="PANTHER" id="PTHR46375">
    <property type="entry name" value="KELCH REPEAT AND BTB DOMAIN-CONTAINING PROTEIN 13-RELATED"/>
    <property type="match status" value="1"/>
</dbReference>
<reference evidence="2" key="1">
    <citation type="submission" date="2025-08" db="UniProtKB">
        <authorList>
            <consortium name="Ensembl"/>
        </authorList>
    </citation>
    <scope>IDENTIFICATION</scope>
</reference>
<dbReference type="Gene3D" id="2.120.10.80">
    <property type="entry name" value="Kelch-type beta propeller"/>
    <property type="match status" value="1"/>
</dbReference>
<protein>
    <submittedName>
        <fullName evidence="2">Uncharacterized protein</fullName>
    </submittedName>
</protein>
<dbReference type="Pfam" id="PF01344">
    <property type="entry name" value="Kelch_1"/>
    <property type="match status" value="1"/>
</dbReference>
<dbReference type="AlphaFoldDB" id="A0A8C4Q339"/>
<dbReference type="Ensembl" id="ENSEBUT00000009811.1">
    <property type="protein sequence ID" value="ENSEBUP00000009289.1"/>
    <property type="gene ID" value="ENSEBUG00000005980.1"/>
</dbReference>
<dbReference type="PANTHER" id="PTHR46375:SF4">
    <property type="entry name" value="KELCH-LIKE FAMILY, MEMBER 42"/>
    <property type="match status" value="1"/>
</dbReference>